<dbReference type="Proteomes" id="UP000485880">
    <property type="component" value="Unassembled WGS sequence"/>
</dbReference>
<keyword evidence="1" id="KW-1133">Transmembrane helix</keyword>
<keyword evidence="1" id="KW-0472">Membrane</keyword>
<feature type="transmembrane region" description="Helical" evidence="1">
    <location>
        <begin position="127"/>
        <end position="145"/>
    </location>
</feature>
<feature type="transmembrane region" description="Helical" evidence="1">
    <location>
        <begin position="23"/>
        <end position="47"/>
    </location>
</feature>
<sequence length="158" mass="16184">MAQDQLAASDISHPAPARGEAEIVALAFGLMGAPLIWALHLLVNVSVAGQACAGAEPRLDAAMTPGASQAFLLAVDGLACAVALAALFVSYRAWLATRRENATKQPRQSGATAAQHTTEIGEGRTRFIALGGILMSSLFLIAILFDSLAALAGPSCGK</sequence>
<keyword evidence="3" id="KW-1185">Reference proteome</keyword>
<accession>A0A8B6MAS6</accession>
<gene>
    <name evidence="2" type="ORF">MPC4_60169</name>
</gene>
<dbReference type="EMBL" id="CABFMQ020000120">
    <property type="protein sequence ID" value="VTZ52080.1"/>
    <property type="molecule type" value="Genomic_DNA"/>
</dbReference>
<reference evidence="2 3" key="1">
    <citation type="submission" date="2019-05" db="EMBL/GenBank/DDBJ databases">
        <authorList>
            <person name="Farhan Ul Haque M."/>
        </authorList>
    </citation>
    <scope>NUCLEOTIDE SEQUENCE [LARGE SCALE GENOMIC DNA]</scope>
    <source>
        <strain evidence="2">2</strain>
    </source>
</reference>
<comment type="caution">
    <text evidence="2">The sequence shown here is derived from an EMBL/GenBank/DDBJ whole genome shotgun (WGS) entry which is preliminary data.</text>
</comment>
<evidence type="ECO:0000313" key="2">
    <source>
        <dbReference type="EMBL" id="VTZ52080.1"/>
    </source>
</evidence>
<protein>
    <submittedName>
        <fullName evidence="2">Uncharacterized protein</fullName>
    </submittedName>
</protein>
<feature type="transmembrane region" description="Helical" evidence="1">
    <location>
        <begin position="67"/>
        <end position="89"/>
    </location>
</feature>
<evidence type="ECO:0000256" key="1">
    <source>
        <dbReference type="SAM" id="Phobius"/>
    </source>
</evidence>
<name>A0A8B6MAS6_METTU</name>
<dbReference type="AlphaFoldDB" id="A0A8B6MAS6"/>
<keyword evidence="1" id="KW-0812">Transmembrane</keyword>
<organism evidence="2 3">
    <name type="scientific">Methylocella tundrae</name>
    <dbReference type="NCBI Taxonomy" id="227605"/>
    <lineage>
        <taxon>Bacteria</taxon>
        <taxon>Pseudomonadati</taxon>
        <taxon>Pseudomonadota</taxon>
        <taxon>Alphaproteobacteria</taxon>
        <taxon>Hyphomicrobiales</taxon>
        <taxon>Beijerinckiaceae</taxon>
        <taxon>Methylocella</taxon>
    </lineage>
</organism>
<dbReference type="RefSeq" id="WP_174513738.1">
    <property type="nucleotide sequence ID" value="NZ_CABFMQ020000120.1"/>
</dbReference>
<evidence type="ECO:0000313" key="3">
    <source>
        <dbReference type="Proteomes" id="UP000485880"/>
    </source>
</evidence>
<proteinExistence type="predicted"/>